<keyword evidence="3 9" id="KW-0548">Nucleotidyltransferase</keyword>
<dbReference type="EC" id="2.7.7.70" evidence="1"/>
<evidence type="ECO:0000256" key="5">
    <source>
        <dbReference type="ARBA" id="ARBA00022840"/>
    </source>
</evidence>
<dbReference type="PANTHER" id="PTHR43793:SF2">
    <property type="entry name" value="BIFUNCTIONAL PROTEIN HLDE"/>
    <property type="match status" value="1"/>
</dbReference>
<dbReference type="NCBIfam" id="TIGR02199">
    <property type="entry name" value="rfaE_dom_II"/>
    <property type="match status" value="1"/>
</dbReference>
<name>A0A538UB78_UNCEI</name>
<evidence type="ECO:0000256" key="6">
    <source>
        <dbReference type="ARBA" id="ARBA00023277"/>
    </source>
</evidence>
<dbReference type="InterPro" id="IPR004821">
    <property type="entry name" value="Cyt_trans-like"/>
</dbReference>
<keyword evidence="4" id="KW-0547">Nucleotide-binding</keyword>
<dbReference type="InterPro" id="IPR050385">
    <property type="entry name" value="Archaeal_FAD_synthase"/>
</dbReference>
<dbReference type="NCBIfam" id="TIGR00125">
    <property type="entry name" value="cyt_tran_rel"/>
    <property type="match status" value="1"/>
</dbReference>
<dbReference type="Proteomes" id="UP000319771">
    <property type="component" value="Unassembled WGS sequence"/>
</dbReference>
<evidence type="ECO:0000256" key="1">
    <source>
        <dbReference type="ARBA" id="ARBA00012519"/>
    </source>
</evidence>
<comment type="catalytic activity">
    <reaction evidence="7">
        <text>D-glycero-beta-D-manno-heptose 1-phosphate + ATP + H(+) = ADP-D-glycero-beta-D-manno-heptose + diphosphate</text>
        <dbReference type="Rhea" id="RHEA:27465"/>
        <dbReference type="ChEBI" id="CHEBI:15378"/>
        <dbReference type="ChEBI" id="CHEBI:30616"/>
        <dbReference type="ChEBI" id="CHEBI:33019"/>
        <dbReference type="ChEBI" id="CHEBI:59967"/>
        <dbReference type="ChEBI" id="CHEBI:61593"/>
        <dbReference type="EC" id="2.7.7.70"/>
    </reaction>
</comment>
<evidence type="ECO:0000259" key="8">
    <source>
        <dbReference type="Pfam" id="PF01467"/>
    </source>
</evidence>
<dbReference type="InterPro" id="IPR014729">
    <property type="entry name" value="Rossmann-like_a/b/a_fold"/>
</dbReference>
<dbReference type="SUPFAM" id="SSF52374">
    <property type="entry name" value="Nucleotidylyl transferase"/>
    <property type="match status" value="1"/>
</dbReference>
<dbReference type="PANTHER" id="PTHR43793">
    <property type="entry name" value="FAD SYNTHASE"/>
    <property type="match status" value="1"/>
</dbReference>
<keyword evidence="2 9" id="KW-0808">Transferase</keyword>
<keyword evidence="6" id="KW-0119">Carbohydrate metabolism</keyword>
<comment type="caution">
    <text evidence="9">The sequence shown here is derived from an EMBL/GenBank/DDBJ whole genome shotgun (WGS) entry which is preliminary data.</text>
</comment>
<organism evidence="9 10">
    <name type="scientific">Eiseniibacteriota bacterium</name>
    <dbReference type="NCBI Taxonomy" id="2212470"/>
    <lineage>
        <taxon>Bacteria</taxon>
        <taxon>Candidatus Eiseniibacteriota</taxon>
    </lineage>
</organism>
<dbReference type="Pfam" id="PF01467">
    <property type="entry name" value="CTP_transf_like"/>
    <property type="match status" value="1"/>
</dbReference>
<dbReference type="InterPro" id="IPR011914">
    <property type="entry name" value="RfaE_dom_II"/>
</dbReference>
<dbReference type="GO" id="GO:0016779">
    <property type="term" value="F:nucleotidyltransferase activity"/>
    <property type="evidence" value="ECO:0007669"/>
    <property type="project" value="UniProtKB-KW"/>
</dbReference>
<protein>
    <recommendedName>
        <fullName evidence="1">D-glycero-beta-D-manno-heptose 1-phosphate adenylyltransferase</fullName>
        <ecNumber evidence="1">2.7.7.70</ecNumber>
    </recommendedName>
</protein>
<sequence length="158" mass="16571">MSEAQRGRLEAWRAAGERVVFTNGVFELLHRGHVEYLAEARGLGDRLVVGINSDASARGLGKGAGRPLVSAADRAAVVAALACVDLVVIFDEPTPERLIREVRPAVLAKGGDWAPEAIVGGAFVASYGGAVVSLRLREGLSTTRLIERMRQAGSAPGA</sequence>
<evidence type="ECO:0000256" key="3">
    <source>
        <dbReference type="ARBA" id="ARBA00022695"/>
    </source>
</evidence>
<dbReference type="Gene3D" id="3.40.50.620">
    <property type="entry name" value="HUPs"/>
    <property type="match status" value="1"/>
</dbReference>
<dbReference type="AlphaFoldDB" id="A0A538UB78"/>
<evidence type="ECO:0000313" key="10">
    <source>
        <dbReference type="Proteomes" id="UP000319771"/>
    </source>
</evidence>
<accession>A0A538UB78</accession>
<dbReference type="GO" id="GO:0005975">
    <property type="term" value="P:carbohydrate metabolic process"/>
    <property type="evidence" value="ECO:0007669"/>
    <property type="project" value="InterPro"/>
</dbReference>
<evidence type="ECO:0000256" key="7">
    <source>
        <dbReference type="ARBA" id="ARBA00047428"/>
    </source>
</evidence>
<proteinExistence type="predicted"/>
<evidence type="ECO:0000313" key="9">
    <source>
        <dbReference type="EMBL" id="TMQ73168.1"/>
    </source>
</evidence>
<dbReference type="GO" id="GO:0016773">
    <property type="term" value="F:phosphotransferase activity, alcohol group as acceptor"/>
    <property type="evidence" value="ECO:0007669"/>
    <property type="project" value="InterPro"/>
</dbReference>
<gene>
    <name evidence="9" type="primary">rfaE2</name>
    <name evidence="9" type="ORF">E6K81_05455</name>
</gene>
<feature type="domain" description="Cytidyltransferase-like" evidence="8">
    <location>
        <begin position="21"/>
        <end position="115"/>
    </location>
</feature>
<evidence type="ECO:0000256" key="4">
    <source>
        <dbReference type="ARBA" id="ARBA00022741"/>
    </source>
</evidence>
<keyword evidence="5" id="KW-0067">ATP-binding</keyword>
<evidence type="ECO:0000256" key="2">
    <source>
        <dbReference type="ARBA" id="ARBA00022679"/>
    </source>
</evidence>
<reference evidence="9 10" key="1">
    <citation type="journal article" date="2019" name="Nat. Microbiol.">
        <title>Mediterranean grassland soil C-N compound turnover is dependent on rainfall and depth, and is mediated by genomically divergent microorganisms.</title>
        <authorList>
            <person name="Diamond S."/>
            <person name="Andeer P.F."/>
            <person name="Li Z."/>
            <person name="Crits-Christoph A."/>
            <person name="Burstein D."/>
            <person name="Anantharaman K."/>
            <person name="Lane K.R."/>
            <person name="Thomas B.C."/>
            <person name="Pan C."/>
            <person name="Northen T.R."/>
            <person name="Banfield J.F."/>
        </authorList>
    </citation>
    <scope>NUCLEOTIDE SEQUENCE [LARGE SCALE GENOMIC DNA]</scope>
    <source>
        <strain evidence="9">WS_11</strain>
    </source>
</reference>
<dbReference type="GO" id="GO:0005524">
    <property type="term" value="F:ATP binding"/>
    <property type="evidence" value="ECO:0007669"/>
    <property type="project" value="UniProtKB-KW"/>
</dbReference>
<dbReference type="EMBL" id="VBPB01000080">
    <property type="protein sequence ID" value="TMQ73168.1"/>
    <property type="molecule type" value="Genomic_DNA"/>
</dbReference>